<dbReference type="InterPro" id="IPR003805">
    <property type="entry name" value="CobS"/>
</dbReference>
<dbReference type="GO" id="GO:0009236">
    <property type="term" value="P:cobalamin biosynthetic process"/>
    <property type="evidence" value="ECO:0007669"/>
    <property type="project" value="UniProtKB-UniRule"/>
</dbReference>
<evidence type="ECO:0000256" key="9">
    <source>
        <dbReference type="ARBA" id="ARBA00022679"/>
    </source>
</evidence>
<comment type="pathway">
    <text evidence="3 19">Cofactor biosynthesis; adenosylcobalamin biosynthesis; adenosylcobalamin from cob(II)yrinate a,c-diamide: step 7/7.</text>
</comment>
<evidence type="ECO:0000256" key="4">
    <source>
        <dbReference type="ARBA" id="ARBA00010561"/>
    </source>
</evidence>
<dbReference type="EC" id="2.7.8.26" evidence="5 19"/>
<dbReference type="EMBL" id="JACOPH010000005">
    <property type="protein sequence ID" value="MBC5714221.1"/>
    <property type="molecule type" value="Genomic_DNA"/>
</dbReference>
<evidence type="ECO:0000256" key="8">
    <source>
        <dbReference type="ARBA" id="ARBA00022573"/>
    </source>
</evidence>
<dbReference type="GO" id="GO:0005886">
    <property type="term" value="C:plasma membrane"/>
    <property type="evidence" value="ECO:0007669"/>
    <property type="project" value="UniProtKB-SubCell"/>
</dbReference>
<comment type="subcellular location">
    <subcellularLocation>
        <location evidence="2 19">Cell membrane</location>
        <topology evidence="2 19">Multi-pass membrane protein</topology>
    </subcellularLocation>
</comment>
<evidence type="ECO:0000313" key="21">
    <source>
        <dbReference type="Proteomes" id="UP000606720"/>
    </source>
</evidence>
<organism evidence="20 21">
    <name type="scientific">Roseburia zhanii</name>
    <dbReference type="NCBI Taxonomy" id="2763064"/>
    <lineage>
        <taxon>Bacteria</taxon>
        <taxon>Bacillati</taxon>
        <taxon>Bacillota</taxon>
        <taxon>Clostridia</taxon>
        <taxon>Lachnospirales</taxon>
        <taxon>Lachnospiraceae</taxon>
        <taxon>Roseburia</taxon>
    </lineage>
</organism>
<evidence type="ECO:0000256" key="2">
    <source>
        <dbReference type="ARBA" id="ARBA00004651"/>
    </source>
</evidence>
<evidence type="ECO:0000256" key="6">
    <source>
        <dbReference type="ARBA" id="ARBA00015850"/>
    </source>
</evidence>
<keyword evidence="13 19" id="KW-0472">Membrane</keyword>
<keyword evidence="10 19" id="KW-0812">Transmembrane</keyword>
<dbReference type="Proteomes" id="UP000606720">
    <property type="component" value="Unassembled WGS sequence"/>
</dbReference>
<evidence type="ECO:0000256" key="15">
    <source>
        <dbReference type="ARBA" id="ARBA00032605"/>
    </source>
</evidence>
<sequence length="254" mass="27882">MRIIKSMIIAFSMYSKIPMPQFAWKDEEMKYMLCFFPWVGAVIGGCVYLWQIVCEKFAVGMVCYTLIGMAIPLMITGGFHVDGFMDTMDAFHSYQEKEQKLNILKDSHIGAFAVITLGIYGLVYAGAFSEIKSREILKIVCAGFMLARVLSGIAVVSFPSAKENGLLYLFASKAQKNIVKAALYLQGTGCLLFMLWQSLIAGILTAAAAGGAFLYYYGRTKKELGGITGDTAGYFVLVAEGCMMVMAAVLEIVR</sequence>
<keyword evidence="12 19" id="KW-1133">Transmembrane helix</keyword>
<comment type="catalytic activity">
    <reaction evidence="17 19">
        <text>alpha-ribazole + adenosylcob(III)inamide-GDP = adenosylcob(III)alamin + GMP + H(+)</text>
        <dbReference type="Rhea" id="RHEA:16049"/>
        <dbReference type="ChEBI" id="CHEBI:10329"/>
        <dbReference type="ChEBI" id="CHEBI:15378"/>
        <dbReference type="ChEBI" id="CHEBI:18408"/>
        <dbReference type="ChEBI" id="CHEBI:58115"/>
        <dbReference type="ChEBI" id="CHEBI:60487"/>
        <dbReference type="EC" id="2.7.8.26"/>
    </reaction>
</comment>
<feature type="transmembrane region" description="Helical" evidence="19">
    <location>
        <begin position="29"/>
        <end position="50"/>
    </location>
</feature>
<evidence type="ECO:0000256" key="18">
    <source>
        <dbReference type="ARBA" id="ARBA00049504"/>
    </source>
</evidence>
<feature type="transmembrane region" description="Helical" evidence="19">
    <location>
        <begin position="109"/>
        <end position="127"/>
    </location>
</feature>
<comment type="cofactor">
    <cofactor evidence="1 19">
        <name>Mg(2+)</name>
        <dbReference type="ChEBI" id="CHEBI:18420"/>
    </cofactor>
</comment>
<dbReference type="GO" id="GO:0051073">
    <property type="term" value="F:adenosylcobinamide-GDP ribazoletransferase activity"/>
    <property type="evidence" value="ECO:0007669"/>
    <property type="project" value="UniProtKB-UniRule"/>
</dbReference>
<dbReference type="GO" id="GO:0008818">
    <property type="term" value="F:cobalamin 5'-phosphate synthase activity"/>
    <property type="evidence" value="ECO:0007669"/>
    <property type="project" value="UniProtKB-UniRule"/>
</dbReference>
<keyword evidence="7 19" id="KW-1003">Cell membrane</keyword>
<evidence type="ECO:0000256" key="1">
    <source>
        <dbReference type="ARBA" id="ARBA00001946"/>
    </source>
</evidence>
<evidence type="ECO:0000256" key="5">
    <source>
        <dbReference type="ARBA" id="ARBA00013200"/>
    </source>
</evidence>
<comment type="catalytic activity">
    <reaction evidence="18 19">
        <text>alpha-ribazole 5'-phosphate + adenosylcob(III)inamide-GDP = adenosylcob(III)alamin 5'-phosphate + GMP + H(+)</text>
        <dbReference type="Rhea" id="RHEA:23560"/>
        <dbReference type="ChEBI" id="CHEBI:15378"/>
        <dbReference type="ChEBI" id="CHEBI:57918"/>
        <dbReference type="ChEBI" id="CHEBI:58115"/>
        <dbReference type="ChEBI" id="CHEBI:60487"/>
        <dbReference type="ChEBI" id="CHEBI:60493"/>
        <dbReference type="EC" id="2.7.8.26"/>
    </reaction>
</comment>
<reference evidence="20" key="1">
    <citation type="submission" date="2020-08" db="EMBL/GenBank/DDBJ databases">
        <title>Genome public.</title>
        <authorList>
            <person name="Liu C."/>
            <person name="Sun Q."/>
        </authorList>
    </citation>
    <scope>NUCLEOTIDE SEQUENCE</scope>
    <source>
        <strain evidence="20">BX1005</strain>
    </source>
</reference>
<evidence type="ECO:0000256" key="7">
    <source>
        <dbReference type="ARBA" id="ARBA00022475"/>
    </source>
</evidence>
<evidence type="ECO:0000256" key="19">
    <source>
        <dbReference type="HAMAP-Rule" id="MF_00719"/>
    </source>
</evidence>
<evidence type="ECO:0000313" key="20">
    <source>
        <dbReference type="EMBL" id="MBC5714221.1"/>
    </source>
</evidence>
<evidence type="ECO:0000256" key="10">
    <source>
        <dbReference type="ARBA" id="ARBA00022692"/>
    </source>
</evidence>
<feature type="transmembrane region" description="Helical" evidence="19">
    <location>
        <begin position="200"/>
        <end position="217"/>
    </location>
</feature>
<accession>A0A923LQ58</accession>
<keyword evidence="8 19" id="KW-0169">Cobalamin biosynthesis</keyword>
<keyword evidence="11 19" id="KW-0460">Magnesium</keyword>
<evidence type="ECO:0000256" key="11">
    <source>
        <dbReference type="ARBA" id="ARBA00022842"/>
    </source>
</evidence>
<evidence type="ECO:0000256" key="13">
    <source>
        <dbReference type="ARBA" id="ARBA00023136"/>
    </source>
</evidence>
<evidence type="ECO:0000256" key="14">
    <source>
        <dbReference type="ARBA" id="ARBA00025228"/>
    </source>
</evidence>
<comment type="function">
    <text evidence="14 19">Joins adenosylcobinamide-GDP and alpha-ribazole to generate adenosylcobalamin (Ado-cobalamin). Also synthesizes adenosylcobalamin 5'-phosphate from adenosylcobinamide-GDP and alpha-ribazole 5'-phosphate.</text>
</comment>
<feature type="transmembrane region" description="Helical" evidence="19">
    <location>
        <begin position="57"/>
        <end position="79"/>
    </location>
</feature>
<dbReference type="AlphaFoldDB" id="A0A923LQ58"/>
<gene>
    <name evidence="19" type="primary">cobS</name>
    <name evidence="20" type="ORF">H8S17_08370</name>
</gene>
<dbReference type="HAMAP" id="MF_00719">
    <property type="entry name" value="CobS"/>
    <property type="match status" value="1"/>
</dbReference>
<dbReference type="Pfam" id="PF02654">
    <property type="entry name" value="CobS"/>
    <property type="match status" value="1"/>
</dbReference>
<protein>
    <recommendedName>
        <fullName evidence="6 19">Adenosylcobinamide-GDP ribazoletransferase</fullName>
        <ecNumber evidence="5 19">2.7.8.26</ecNumber>
    </recommendedName>
    <alternativeName>
        <fullName evidence="16 19">Cobalamin synthase</fullName>
    </alternativeName>
    <alternativeName>
        <fullName evidence="15 19">Cobalamin-5'-phosphate synthase</fullName>
    </alternativeName>
</protein>
<dbReference type="PANTHER" id="PTHR34148">
    <property type="entry name" value="ADENOSYLCOBINAMIDE-GDP RIBAZOLETRANSFERASE"/>
    <property type="match status" value="1"/>
</dbReference>
<proteinExistence type="inferred from homology"/>
<dbReference type="PANTHER" id="PTHR34148:SF1">
    <property type="entry name" value="ADENOSYLCOBINAMIDE-GDP RIBAZOLETRANSFERASE"/>
    <property type="match status" value="1"/>
</dbReference>
<evidence type="ECO:0000256" key="17">
    <source>
        <dbReference type="ARBA" id="ARBA00048623"/>
    </source>
</evidence>
<name>A0A923LQ58_9FIRM</name>
<evidence type="ECO:0000256" key="16">
    <source>
        <dbReference type="ARBA" id="ARBA00032853"/>
    </source>
</evidence>
<evidence type="ECO:0000256" key="3">
    <source>
        <dbReference type="ARBA" id="ARBA00004663"/>
    </source>
</evidence>
<comment type="similarity">
    <text evidence="4 19">Belongs to the CobS family.</text>
</comment>
<feature type="transmembrane region" description="Helical" evidence="19">
    <location>
        <begin position="232"/>
        <end position="253"/>
    </location>
</feature>
<evidence type="ECO:0000256" key="12">
    <source>
        <dbReference type="ARBA" id="ARBA00022989"/>
    </source>
</evidence>
<keyword evidence="21" id="KW-1185">Reference proteome</keyword>
<feature type="transmembrane region" description="Helical" evidence="19">
    <location>
        <begin position="139"/>
        <end position="158"/>
    </location>
</feature>
<dbReference type="RefSeq" id="WP_186866951.1">
    <property type="nucleotide sequence ID" value="NZ_JACOPH010000005.1"/>
</dbReference>
<comment type="caution">
    <text evidence="20">The sequence shown here is derived from an EMBL/GenBank/DDBJ whole genome shotgun (WGS) entry which is preliminary data.</text>
</comment>
<keyword evidence="9 19" id="KW-0808">Transferase</keyword>